<organism evidence="1 2">
    <name type="scientific">Alkalicoccus luteus</name>
    <dbReference type="NCBI Taxonomy" id="1237094"/>
    <lineage>
        <taxon>Bacteria</taxon>
        <taxon>Bacillati</taxon>
        <taxon>Bacillota</taxon>
        <taxon>Bacilli</taxon>
        <taxon>Bacillales</taxon>
        <taxon>Bacillaceae</taxon>
        <taxon>Alkalicoccus</taxon>
    </lineage>
</organism>
<dbReference type="EMBL" id="JAATHJ010000006">
    <property type="protein sequence ID" value="NJP37175.1"/>
    <property type="molecule type" value="Genomic_DNA"/>
</dbReference>
<sequence>MKTNITKFQVDTVPMENAQDEWIASIHILLRKKMIKLLQKKIESFHGEDRYQIHRIIKFIDSNEKLGRGEHDEEAFQKLEALGHHFIIGDSLDKIKVKTHPEENGTFKVTIDANQIKVELHKSIGEA</sequence>
<name>A0A969PMY4_9BACI</name>
<gene>
    <name evidence="1" type="ORF">HCN83_06180</name>
</gene>
<reference evidence="1 2" key="1">
    <citation type="submission" date="2020-03" db="EMBL/GenBank/DDBJ databases">
        <title>Assessment of the enzymatic potential of alkaline-tolerant lipase obtained from Bacillus luteus H11 (technogenic soil) for the bioremediation of saline soils contaminated with petroleum substances.</title>
        <authorList>
            <person name="Kalwasinska A."/>
        </authorList>
    </citation>
    <scope>NUCLEOTIDE SEQUENCE [LARGE SCALE GENOMIC DNA]</scope>
    <source>
        <strain evidence="1 2">H11</strain>
    </source>
</reference>
<protein>
    <submittedName>
        <fullName evidence="1">Uncharacterized protein</fullName>
    </submittedName>
</protein>
<keyword evidence="2" id="KW-1185">Reference proteome</keyword>
<dbReference type="AlphaFoldDB" id="A0A969PMY4"/>
<comment type="caution">
    <text evidence="1">The sequence shown here is derived from an EMBL/GenBank/DDBJ whole genome shotgun (WGS) entry which is preliminary data.</text>
</comment>
<accession>A0A969PMY4</accession>
<evidence type="ECO:0000313" key="1">
    <source>
        <dbReference type="EMBL" id="NJP37175.1"/>
    </source>
</evidence>
<dbReference type="RefSeq" id="WP_168005530.1">
    <property type="nucleotide sequence ID" value="NZ_JAATHJ010000006.1"/>
</dbReference>
<proteinExistence type="predicted"/>
<dbReference type="Proteomes" id="UP000752012">
    <property type="component" value="Unassembled WGS sequence"/>
</dbReference>
<evidence type="ECO:0000313" key="2">
    <source>
        <dbReference type="Proteomes" id="UP000752012"/>
    </source>
</evidence>